<evidence type="ECO:0000256" key="5">
    <source>
        <dbReference type="SAM" id="Phobius"/>
    </source>
</evidence>
<organism evidence="7 8">
    <name type="scientific">Thalassobaculum fulvum</name>
    <dbReference type="NCBI Taxonomy" id="1633335"/>
    <lineage>
        <taxon>Bacteria</taxon>
        <taxon>Pseudomonadati</taxon>
        <taxon>Pseudomonadota</taxon>
        <taxon>Alphaproteobacteria</taxon>
        <taxon>Rhodospirillales</taxon>
        <taxon>Thalassobaculaceae</taxon>
        <taxon>Thalassobaculum</taxon>
    </lineage>
</organism>
<dbReference type="GO" id="GO:0006596">
    <property type="term" value="P:polyamine biosynthetic process"/>
    <property type="evidence" value="ECO:0007669"/>
    <property type="project" value="UniProtKB-UniRule"/>
</dbReference>
<dbReference type="PROSITE" id="PS51006">
    <property type="entry name" value="PABS_2"/>
    <property type="match status" value="1"/>
</dbReference>
<protein>
    <recommendedName>
        <fullName evidence="6">PABS domain-containing protein</fullName>
    </recommendedName>
</protein>
<keyword evidence="5" id="KW-1133">Transmembrane helix</keyword>
<comment type="caution">
    <text evidence="7">The sequence shown here is derived from an EMBL/GenBank/DDBJ whole genome shotgun (WGS) entry which is preliminary data.</text>
</comment>
<evidence type="ECO:0000256" key="3">
    <source>
        <dbReference type="ARBA" id="ARBA00023115"/>
    </source>
</evidence>
<reference evidence="7" key="2">
    <citation type="submission" date="2020-09" db="EMBL/GenBank/DDBJ databases">
        <authorList>
            <person name="Sun Q."/>
            <person name="Kim S."/>
        </authorList>
    </citation>
    <scope>NUCLEOTIDE SEQUENCE</scope>
    <source>
        <strain evidence="7">KCTC 42651</strain>
    </source>
</reference>
<feature type="transmembrane region" description="Helical" evidence="5">
    <location>
        <begin position="27"/>
        <end position="51"/>
    </location>
</feature>
<keyword evidence="5" id="KW-0812">Transmembrane</keyword>
<comment type="similarity">
    <text evidence="1">Belongs to the spermidine/spermine synthase family.</text>
</comment>
<feature type="active site" description="Proton acceptor" evidence="4">
    <location>
        <position position="353"/>
    </location>
</feature>
<dbReference type="AlphaFoldDB" id="A0A919CN92"/>
<keyword evidence="8" id="KW-1185">Reference proteome</keyword>
<feature type="transmembrane region" description="Helical" evidence="5">
    <location>
        <begin position="101"/>
        <end position="127"/>
    </location>
</feature>
<feature type="transmembrane region" description="Helical" evidence="5">
    <location>
        <begin position="166"/>
        <end position="184"/>
    </location>
</feature>
<feature type="transmembrane region" description="Helical" evidence="5">
    <location>
        <begin position="191"/>
        <end position="213"/>
    </location>
</feature>
<proteinExistence type="inferred from homology"/>
<reference evidence="7" key="1">
    <citation type="journal article" date="2014" name="Int. J. Syst. Evol. Microbiol.">
        <title>Complete genome sequence of Corynebacterium casei LMG S-19264T (=DSM 44701T), isolated from a smear-ripened cheese.</title>
        <authorList>
            <consortium name="US DOE Joint Genome Institute (JGI-PGF)"/>
            <person name="Walter F."/>
            <person name="Albersmeier A."/>
            <person name="Kalinowski J."/>
            <person name="Ruckert C."/>
        </authorList>
    </citation>
    <scope>NUCLEOTIDE SEQUENCE</scope>
    <source>
        <strain evidence="7">KCTC 42651</strain>
    </source>
</reference>
<dbReference type="EMBL" id="BMZS01000001">
    <property type="protein sequence ID" value="GHD40253.1"/>
    <property type="molecule type" value="Genomic_DNA"/>
</dbReference>
<evidence type="ECO:0000256" key="4">
    <source>
        <dbReference type="PROSITE-ProRule" id="PRU00354"/>
    </source>
</evidence>
<feature type="domain" description="PABS" evidence="6">
    <location>
        <begin position="303"/>
        <end position="435"/>
    </location>
</feature>
<keyword evidence="3 4" id="KW-0620">Polyamine biosynthesis</keyword>
<dbReference type="Gene3D" id="3.40.50.150">
    <property type="entry name" value="Vaccinia Virus protein VP39"/>
    <property type="match status" value="1"/>
</dbReference>
<name>A0A919CN92_9PROT</name>
<evidence type="ECO:0000259" key="6">
    <source>
        <dbReference type="PROSITE" id="PS51006"/>
    </source>
</evidence>
<keyword evidence="2 4" id="KW-0808">Transferase</keyword>
<dbReference type="GO" id="GO:0016740">
    <property type="term" value="F:transferase activity"/>
    <property type="evidence" value="ECO:0007669"/>
    <property type="project" value="UniProtKB-UniRule"/>
</dbReference>
<feature type="transmembrane region" description="Helical" evidence="5">
    <location>
        <begin position="139"/>
        <end position="160"/>
    </location>
</feature>
<dbReference type="NCBIfam" id="NF037959">
    <property type="entry name" value="MFS_SpdSyn"/>
    <property type="match status" value="1"/>
</dbReference>
<dbReference type="CDD" id="cd02440">
    <property type="entry name" value="AdoMet_MTases"/>
    <property type="match status" value="1"/>
</dbReference>
<accession>A0A919CN92</accession>
<keyword evidence="5" id="KW-0472">Membrane</keyword>
<sequence>MVIVSAGAMVVEIVAVRMLAPLVGMTVFSWTAVIATVLAGLSVGHWIGGMVADRERPELPRRLFQMLAATAALSVTPVVLVEPAYAAAEAAGLGWMPATVAVAGVCFALPSLLAGAVTPVLTAAAVAEAPARTGAVIGRMFALGAGGAILGTALAGFVLLQWVGSIGSLVVVAVAEALTAALYLRGLRRPVAGVLVVAAVLAGSGLPLLAAPYCRVESRYYCLDEVDTAAWAGFPSRGMFMDGWIQSVEPRDGSGRLAIEAHAFLDAWARHTHAPDSAWSAFFIGGGGYSLPMRWVGRWPAVQATVAEIDPAVTVFARDIGFLRPSERIRIRDDDARAVLRRDPARYDLVFSDAFSGHTMPAHLVTAEFHRLVRDRLEPDGVYAINAYDWARDPQFLAALVRTLGEVFPHVVVWNSGSGPMRPRGRAPYIVLASPAPIDPAPVTEPGGDRRTWTAVGALPGVANAVVLTDDYAPVDRLTLR</sequence>
<dbReference type="InterPro" id="IPR030374">
    <property type="entry name" value="PABS"/>
</dbReference>
<dbReference type="Proteomes" id="UP000630353">
    <property type="component" value="Unassembled WGS sequence"/>
</dbReference>
<evidence type="ECO:0000256" key="2">
    <source>
        <dbReference type="ARBA" id="ARBA00022679"/>
    </source>
</evidence>
<dbReference type="PANTHER" id="PTHR43317">
    <property type="entry name" value="THERMOSPERMINE SYNTHASE ACAULIS5"/>
    <property type="match status" value="1"/>
</dbReference>
<evidence type="ECO:0000313" key="7">
    <source>
        <dbReference type="EMBL" id="GHD40253.1"/>
    </source>
</evidence>
<feature type="transmembrane region" description="Helical" evidence="5">
    <location>
        <begin position="63"/>
        <end position="81"/>
    </location>
</feature>
<gene>
    <name evidence="7" type="ORF">GCM10017083_03350</name>
</gene>
<dbReference type="InterPro" id="IPR029063">
    <property type="entry name" value="SAM-dependent_MTases_sf"/>
</dbReference>
<evidence type="ECO:0000256" key="1">
    <source>
        <dbReference type="ARBA" id="ARBA00007867"/>
    </source>
</evidence>
<evidence type="ECO:0000313" key="8">
    <source>
        <dbReference type="Proteomes" id="UP000630353"/>
    </source>
</evidence>
<dbReference type="SUPFAM" id="SSF53335">
    <property type="entry name" value="S-adenosyl-L-methionine-dependent methyltransferases"/>
    <property type="match status" value="1"/>
</dbReference>
<dbReference type="PANTHER" id="PTHR43317:SF1">
    <property type="entry name" value="THERMOSPERMINE SYNTHASE ACAULIS5"/>
    <property type="match status" value="1"/>
</dbReference>